<dbReference type="EMBL" id="CP113520">
    <property type="protein sequence ID" value="WAJ28467.1"/>
    <property type="molecule type" value="Genomic_DNA"/>
</dbReference>
<evidence type="ECO:0000313" key="1">
    <source>
        <dbReference type="EMBL" id="WAJ28467.1"/>
    </source>
</evidence>
<sequence length="80" mass="8641">MSVSVGFQMSMGSGQGGLFENFDRLVLQLVADGESYEEAASMLGADRACIDAAMERVRTHLQASTDEHAVAIGLRYRMIA</sequence>
<evidence type="ECO:0000313" key="2">
    <source>
        <dbReference type="Proteomes" id="UP001163223"/>
    </source>
</evidence>
<name>A0ACD4NNJ2_9HYPH</name>
<reference evidence="1" key="1">
    <citation type="submission" date="2022-11" db="EMBL/GenBank/DDBJ databases">
        <title>beta-Carotene-producing bacterium, Jeongeuplla avenae sp. nov., alleviates the salt stress of Arabidopsis seedlings.</title>
        <authorList>
            <person name="Jiang L."/>
            <person name="Lee J."/>
        </authorList>
    </citation>
    <scope>NUCLEOTIDE SEQUENCE</scope>
    <source>
        <strain evidence="1">DY_R2A_6</strain>
    </source>
</reference>
<gene>
    <name evidence="1" type="ORF">OXU80_27275</name>
</gene>
<dbReference type="Proteomes" id="UP001163223">
    <property type="component" value="Chromosome"/>
</dbReference>
<protein>
    <submittedName>
        <fullName evidence="1">Uncharacterized protein</fullName>
    </submittedName>
</protein>
<accession>A0ACD4NNJ2</accession>
<keyword evidence="2" id="KW-1185">Reference proteome</keyword>
<proteinExistence type="predicted"/>
<organism evidence="1 2">
    <name type="scientific">Antarcticirhabdus aurantiaca</name>
    <dbReference type="NCBI Taxonomy" id="2606717"/>
    <lineage>
        <taxon>Bacteria</taxon>
        <taxon>Pseudomonadati</taxon>
        <taxon>Pseudomonadota</taxon>
        <taxon>Alphaproteobacteria</taxon>
        <taxon>Hyphomicrobiales</taxon>
        <taxon>Aurantimonadaceae</taxon>
        <taxon>Antarcticirhabdus</taxon>
    </lineage>
</organism>